<evidence type="ECO:0000256" key="4">
    <source>
        <dbReference type="ARBA" id="ARBA00023002"/>
    </source>
</evidence>
<dbReference type="InterPro" id="IPR050265">
    <property type="entry name" value="Fe/Mn_Superoxide_Dismutase"/>
</dbReference>
<dbReference type="AlphaFoldDB" id="A0A7J4JF54"/>
<dbReference type="Proteomes" id="UP000564964">
    <property type="component" value="Unassembled WGS sequence"/>
</dbReference>
<comment type="caution">
    <text evidence="7">The sequence shown here is derived from an EMBL/GenBank/DDBJ whole genome shotgun (WGS) entry which is preliminary data.</text>
</comment>
<feature type="binding site" evidence="5">
    <location>
        <position position="25"/>
    </location>
    <ligand>
        <name>Mn(2+)</name>
        <dbReference type="ChEBI" id="CHEBI:29035"/>
    </ligand>
</feature>
<evidence type="ECO:0000313" key="8">
    <source>
        <dbReference type="Proteomes" id="UP000564964"/>
    </source>
</evidence>
<dbReference type="InterPro" id="IPR001189">
    <property type="entry name" value="Mn/Fe_SOD"/>
</dbReference>
<comment type="similarity">
    <text evidence="1">Belongs to the iron/manganese superoxide dismutase family.</text>
</comment>
<evidence type="ECO:0000256" key="1">
    <source>
        <dbReference type="ARBA" id="ARBA00008714"/>
    </source>
</evidence>
<feature type="binding site" evidence="5">
    <location>
        <position position="160"/>
    </location>
    <ligand>
        <name>Mn(2+)</name>
        <dbReference type="ChEBI" id="CHEBI:29035"/>
    </ligand>
</feature>
<keyword evidence="4" id="KW-0560">Oxidoreductase</keyword>
<dbReference type="SUPFAM" id="SSF54719">
    <property type="entry name" value="Fe,Mn superoxide dismutase (SOD), C-terminal domain"/>
    <property type="match status" value="1"/>
</dbReference>
<reference evidence="8" key="1">
    <citation type="journal article" date="2020" name="bioRxiv">
        <title>A rank-normalized archaeal taxonomy based on genome phylogeny resolves widespread incomplete and uneven classifications.</title>
        <authorList>
            <person name="Rinke C."/>
            <person name="Chuvochina M."/>
            <person name="Mussig A.J."/>
            <person name="Chaumeil P.-A."/>
            <person name="Waite D.W."/>
            <person name="Whitman W.B."/>
            <person name="Parks D.H."/>
            <person name="Hugenholtz P."/>
        </authorList>
    </citation>
    <scope>NUCLEOTIDE SEQUENCE [LARGE SCALE GENOMIC DNA]</scope>
</reference>
<dbReference type="EC" id="1.15.1.1" evidence="2"/>
<dbReference type="Gene3D" id="1.10.287.990">
    <property type="entry name" value="Fe,Mn superoxide dismutase (SOD) domain"/>
    <property type="match status" value="1"/>
</dbReference>
<dbReference type="InterPro" id="IPR036324">
    <property type="entry name" value="Mn/Fe_SOD_N_sf"/>
</dbReference>
<evidence type="ECO:0000256" key="3">
    <source>
        <dbReference type="ARBA" id="ARBA00022723"/>
    </source>
</evidence>
<dbReference type="InterPro" id="IPR036314">
    <property type="entry name" value="SOD_C_sf"/>
</dbReference>
<dbReference type="GO" id="GO:0004784">
    <property type="term" value="F:superoxide dismutase activity"/>
    <property type="evidence" value="ECO:0007669"/>
    <property type="project" value="UniProtKB-EC"/>
</dbReference>
<dbReference type="PANTHER" id="PTHR11404">
    <property type="entry name" value="SUPEROXIDE DISMUTASE 2"/>
    <property type="match status" value="1"/>
</dbReference>
<keyword evidence="3 5" id="KW-0479">Metal-binding</keyword>
<name>A0A7J4JF54_9ARCH</name>
<dbReference type="Pfam" id="PF02777">
    <property type="entry name" value="Sod_Fe_C"/>
    <property type="match status" value="1"/>
</dbReference>
<accession>A0A7J4JF54</accession>
<evidence type="ECO:0000259" key="6">
    <source>
        <dbReference type="Pfam" id="PF02777"/>
    </source>
</evidence>
<sequence>MAERTVKPLKYKSLNGLTEKQLAEHHDVLYAGYVKKTNEIRQKLANVDVATPNATYSDLRELKVEETFALNGVKLHEGYFDNLGGDGKAHGVVADWIGKDFGSYAKWESEFKACGIAARHWVVLAFDLEEGCLYNFVCDVHNQGGVWGTIPLLILDVYEHAYFLDYATGRKNYIEAFMKLIDWKVVNEQVKKFGLDKFRK</sequence>
<evidence type="ECO:0000313" key="7">
    <source>
        <dbReference type="EMBL" id="HIH16401.1"/>
    </source>
</evidence>
<dbReference type="PANTHER" id="PTHR11404:SF6">
    <property type="entry name" value="SUPEROXIDE DISMUTASE [MN], MITOCHONDRIAL"/>
    <property type="match status" value="1"/>
</dbReference>
<proteinExistence type="inferred from homology"/>
<feature type="binding site" evidence="5">
    <location>
        <position position="76"/>
    </location>
    <ligand>
        <name>Mn(2+)</name>
        <dbReference type="ChEBI" id="CHEBI:29035"/>
    </ligand>
</feature>
<evidence type="ECO:0000256" key="5">
    <source>
        <dbReference type="PIRSR" id="PIRSR000349-1"/>
    </source>
</evidence>
<dbReference type="PIRSF" id="PIRSF000349">
    <property type="entry name" value="SODismutase"/>
    <property type="match status" value="1"/>
</dbReference>
<gene>
    <name evidence="7" type="ORF">HA252_03275</name>
</gene>
<feature type="binding site" evidence="5">
    <location>
        <position position="156"/>
    </location>
    <ligand>
        <name>Mn(2+)</name>
        <dbReference type="ChEBI" id="CHEBI:29035"/>
    </ligand>
</feature>
<feature type="domain" description="Manganese/iron superoxide dismutase C-terminal" evidence="6">
    <location>
        <begin position="91"/>
        <end position="188"/>
    </location>
</feature>
<protein>
    <recommendedName>
        <fullName evidence="2">superoxide dismutase</fullName>
        <ecNumber evidence="2">1.15.1.1</ecNumber>
    </recommendedName>
</protein>
<dbReference type="Gene3D" id="3.55.40.20">
    <property type="entry name" value="Iron/manganese superoxide dismutase, C-terminal domain"/>
    <property type="match status" value="1"/>
</dbReference>
<organism evidence="7 8">
    <name type="scientific">Candidatus Iainarchaeum sp</name>
    <dbReference type="NCBI Taxonomy" id="3101447"/>
    <lineage>
        <taxon>Archaea</taxon>
        <taxon>Candidatus Iainarchaeota</taxon>
        <taxon>Candidatus Iainarchaeia</taxon>
        <taxon>Candidatus Iainarchaeales</taxon>
        <taxon>Candidatus Iainarchaeaceae</taxon>
        <taxon>Candidatus Iainarchaeum</taxon>
    </lineage>
</organism>
<dbReference type="EMBL" id="DUGH01000080">
    <property type="protein sequence ID" value="HIH16401.1"/>
    <property type="molecule type" value="Genomic_DNA"/>
</dbReference>
<dbReference type="GO" id="GO:0046872">
    <property type="term" value="F:metal ion binding"/>
    <property type="evidence" value="ECO:0007669"/>
    <property type="project" value="UniProtKB-KW"/>
</dbReference>
<dbReference type="SUPFAM" id="SSF46609">
    <property type="entry name" value="Fe,Mn superoxide dismutase (SOD), N-terminal domain"/>
    <property type="match status" value="1"/>
</dbReference>
<evidence type="ECO:0000256" key="2">
    <source>
        <dbReference type="ARBA" id="ARBA00012682"/>
    </source>
</evidence>
<dbReference type="InterPro" id="IPR019832">
    <property type="entry name" value="Mn/Fe_SOD_C"/>
</dbReference>